<keyword evidence="1" id="KW-0175">Coiled coil</keyword>
<dbReference type="InterPro" id="IPR055342">
    <property type="entry name" value="MreC_beta-barrel_core"/>
</dbReference>
<evidence type="ECO:0000259" key="2">
    <source>
        <dbReference type="Pfam" id="PF04085"/>
    </source>
</evidence>
<evidence type="ECO:0000313" key="6">
    <source>
        <dbReference type="Proteomes" id="UP000306825"/>
    </source>
</evidence>
<evidence type="ECO:0000313" key="3">
    <source>
        <dbReference type="EMBL" id="EDM23656.1"/>
    </source>
</evidence>
<keyword evidence="6" id="KW-1185">Reference proteome</keyword>
<dbReference type="Pfam" id="PF04085">
    <property type="entry name" value="MreC"/>
    <property type="match status" value="1"/>
</dbReference>
<gene>
    <name evidence="3" type="ORF">CMTB2_05207</name>
    <name evidence="4" type="ORF">FE773_01065</name>
</gene>
<proteinExistence type="predicted"/>
<name>A0AAI9AHD8_9BACT</name>
<dbReference type="EMBL" id="CP040463">
    <property type="protein sequence ID" value="QCT93817.1"/>
    <property type="molecule type" value="Genomic_DNA"/>
</dbReference>
<dbReference type="InterPro" id="IPR042175">
    <property type="entry name" value="Cell/Rod_MreC_2"/>
</dbReference>
<protein>
    <submittedName>
        <fullName evidence="3">Periplasmic protein</fullName>
    </submittedName>
    <submittedName>
        <fullName evidence="4">Rod shape-determining protein MreC</fullName>
    </submittedName>
</protein>
<reference evidence="3 5" key="1">
    <citation type="journal article" date="2011" name="Stand. Genomic Sci.">
        <title>Draft genome sequence of Caminibacter mediatlanticus strain TB-2, an epsilonproteobacterium isolated from a deep-sea hydrothermal vent.</title>
        <authorList>
            <person name="Giovannelli D."/>
            <person name="Ferriera S."/>
            <person name="Johnson J."/>
            <person name="Kravitz S."/>
            <person name="Perez-Rodriguez I."/>
            <person name="Ricci J."/>
            <person name="O'Brien C."/>
            <person name="Voordeckers J.W."/>
            <person name="Bini E."/>
            <person name="Vetriani C."/>
        </authorList>
    </citation>
    <scope>NUCLEOTIDE SEQUENCE [LARGE SCALE GENOMIC DNA]</scope>
    <source>
        <strain evidence="3 5">TB-2</strain>
    </source>
</reference>
<dbReference type="RefSeq" id="WP_007474564.1">
    <property type="nucleotide sequence ID" value="NZ_CP040463.1"/>
</dbReference>
<feature type="coiled-coil region" evidence="1">
    <location>
        <begin position="51"/>
        <end position="78"/>
    </location>
</feature>
<reference evidence="4 6" key="2">
    <citation type="submission" date="2019-05" db="EMBL/GenBank/DDBJ databases">
        <title>A comparative analysis of the Nautiliaceae.</title>
        <authorList>
            <person name="Grosche A."/>
            <person name="Smedile F."/>
            <person name="Vetriani C."/>
        </authorList>
    </citation>
    <scope>NUCLEOTIDE SEQUENCE [LARGE SCALE GENOMIC DNA]</scope>
    <source>
        <strain evidence="4 6">TB-2</strain>
    </source>
</reference>
<feature type="domain" description="Rod shape-determining protein MreC beta-barrel core" evidence="2">
    <location>
        <begin position="131"/>
        <end position="239"/>
    </location>
</feature>
<accession>A0AAI9AHD8</accession>
<evidence type="ECO:0000256" key="1">
    <source>
        <dbReference type="SAM" id="Coils"/>
    </source>
</evidence>
<dbReference type="EMBL" id="ABCJ01000004">
    <property type="protein sequence ID" value="EDM23656.1"/>
    <property type="molecule type" value="Genomic_DNA"/>
</dbReference>
<organism evidence="3 5">
    <name type="scientific">Caminibacter mediatlanticus TB-2</name>
    <dbReference type="NCBI Taxonomy" id="391592"/>
    <lineage>
        <taxon>Bacteria</taxon>
        <taxon>Pseudomonadati</taxon>
        <taxon>Campylobacterota</taxon>
        <taxon>Epsilonproteobacteria</taxon>
        <taxon>Nautiliales</taxon>
        <taxon>Nautiliaceae</taxon>
        <taxon>Caminibacter</taxon>
    </lineage>
</organism>
<evidence type="ECO:0000313" key="4">
    <source>
        <dbReference type="EMBL" id="QCT93817.1"/>
    </source>
</evidence>
<dbReference type="AlphaFoldDB" id="A0AAI9AHD8"/>
<evidence type="ECO:0000313" key="5">
    <source>
        <dbReference type="Proteomes" id="UP000003288"/>
    </source>
</evidence>
<sequence length="257" mass="29302">MNKLYILFFSFLLLIFLQIPVVKTKIVDIANNIKIELSTFKTFIKEKINYFSNQQQLINDLKKENIKLKKEVAILNQFIEPCKDLKGFKIINDSNLTFVKTISYAALPDFTQIYINYNKPISIPRGLVYNNVAAGIVVKNFGNYSLGLLNSNKRVTYTVIIGNREIPGIFKGGSFKVEYIKKFLPIKIGDIVKTSGLDGVFYKGALVGKVIKINQKKLYQEAIIKPFYNKLTPDYFYVVEKNDTIKKIGGKNGLNTN</sequence>
<dbReference type="Proteomes" id="UP000306825">
    <property type="component" value="Chromosome"/>
</dbReference>
<dbReference type="Proteomes" id="UP000003288">
    <property type="component" value="Unassembled WGS sequence"/>
</dbReference>
<dbReference type="Gene3D" id="2.40.10.350">
    <property type="entry name" value="Rod shape-determining protein MreC, domain 2"/>
    <property type="match status" value="1"/>
</dbReference>